<name>A0ABS2PZ29_9BACL</name>
<keyword evidence="1" id="KW-1133">Transmembrane helix</keyword>
<accession>A0ABS2PZ29</accession>
<keyword evidence="1" id="KW-0812">Transmembrane</keyword>
<feature type="transmembrane region" description="Helical" evidence="1">
    <location>
        <begin position="70"/>
        <end position="91"/>
    </location>
</feature>
<organism evidence="2 3">
    <name type="scientific">Scopulibacillus daqui</name>
    <dbReference type="NCBI Taxonomy" id="1469162"/>
    <lineage>
        <taxon>Bacteria</taxon>
        <taxon>Bacillati</taxon>
        <taxon>Bacillota</taxon>
        <taxon>Bacilli</taxon>
        <taxon>Bacillales</taxon>
        <taxon>Sporolactobacillaceae</taxon>
        <taxon>Scopulibacillus</taxon>
    </lineage>
</organism>
<dbReference type="InterPro" id="IPR021205">
    <property type="entry name" value="Lanti_perm_SpaE/MutE/EpiE-like"/>
</dbReference>
<evidence type="ECO:0000313" key="3">
    <source>
        <dbReference type="Proteomes" id="UP000808914"/>
    </source>
</evidence>
<keyword evidence="1" id="KW-0472">Membrane</keyword>
<dbReference type="EMBL" id="JAFBER010000007">
    <property type="protein sequence ID" value="MBM7645203.1"/>
    <property type="molecule type" value="Genomic_DNA"/>
</dbReference>
<comment type="caution">
    <text evidence="2">The sequence shown here is derived from an EMBL/GenBank/DDBJ whole genome shotgun (WGS) entry which is preliminary data.</text>
</comment>
<gene>
    <name evidence="2" type="ORF">JOD45_001414</name>
</gene>
<feature type="transmembrane region" description="Helical" evidence="1">
    <location>
        <begin position="37"/>
        <end position="58"/>
    </location>
</feature>
<sequence length="187" mass="21010">MSCCININMEKRCGHYKGLLSNNLPESKIWYSKIISIVIYQCISSLLVIIVATLGSLIINKEFPNIPQLIFTTIFITIASLPLIPLCLILCQYVGVIITILLSLVGSFGSVFIALKSYFWILPWGNMMRVSAETMGINPNGTPMDNFNKIPDFYVLAIIILVSIVYFIVLSMLSMLVFKRKGLYEVL</sequence>
<evidence type="ECO:0000256" key="1">
    <source>
        <dbReference type="SAM" id="Phobius"/>
    </source>
</evidence>
<dbReference type="Proteomes" id="UP000808914">
    <property type="component" value="Unassembled WGS sequence"/>
</dbReference>
<reference evidence="2 3" key="1">
    <citation type="submission" date="2021-01" db="EMBL/GenBank/DDBJ databases">
        <title>Genomic Encyclopedia of Type Strains, Phase IV (KMG-IV): sequencing the most valuable type-strain genomes for metagenomic binning, comparative biology and taxonomic classification.</title>
        <authorList>
            <person name="Goeker M."/>
        </authorList>
    </citation>
    <scope>NUCLEOTIDE SEQUENCE [LARGE SCALE GENOMIC DNA]</scope>
    <source>
        <strain evidence="2 3">DSM 28236</strain>
    </source>
</reference>
<evidence type="ECO:0000313" key="2">
    <source>
        <dbReference type="EMBL" id="MBM7645203.1"/>
    </source>
</evidence>
<feature type="transmembrane region" description="Helical" evidence="1">
    <location>
        <begin position="153"/>
        <end position="178"/>
    </location>
</feature>
<protein>
    <submittedName>
        <fullName evidence="2">ABC-2 type transport system permease protein</fullName>
    </submittedName>
</protein>
<feature type="transmembrane region" description="Helical" evidence="1">
    <location>
        <begin position="98"/>
        <end position="121"/>
    </location>
</feature>
<dbReference type="CDD" id="cd21807">
    <property type="entry name" value="ABC-2_lan_permease_MutE_EpiE-like"/>
    <property type="match status" value="1"/>
</dbReference>
<keyword evidence="3" id="KW-1185">Reference proteome</keyword>
<proteinExistence type="predicted"/>